<feature type="transmembrane region" description="Helical" evidence="1">
    <location>
        <begin position="46"/>
        <end position="65"/>
    </location>
</feature>
<name>A0A9X4AEI4_LACAM</name>
<dbReference type="EMBL" id="JAOTGU010000027">
    <property type="protein sequence ID" value="MDB6262983.1"/>
    <property type="molecule type" value="Genomic_DNA"/>
</dbReference>
<proteinExistence type="predicted"/>
<protein>
    <submittedName>
        <fullName evidence="2">Uncharacterized protein</fullName>
    </submittedName>
</protein>
<dbReference type="AlphaFoldDB" id="A0A9X4AEI4"/>
<accession>A0A9X4AEI4</accession>
<dbReference type="RefSeq" id="WP_271870921.1">
    <property type="nucleotide sequence ID" value="NZ_JAOTGU010000027.1"/>
</dbReference>
<organism evidence="2 3">
    <name type="scientific">Lactobacillus amylovorus</name>
    <dbReference type="NCBI Taxonomy" id="1604"/>
    <lineage>
        <taxon>Bacteria</taxon>
        <taxon>Bacillati</taxon>
        <taxon>Bacillota</taxon>
        <taxon>Bacilli</taxon>
        <taxon>Lactobacillales</taxon>
        <taxon>Lactobacillaceae</taxon>
        <taxon>Lactobacillus</taxon>
    </lineage>
</organism>
<sequence length="324" mass="36496">MWFLFDVLTVFTNMGLIVSGCSILVLFVITVLLTHSYPWLWTVLEWGYGIFAIVVVIFLLVAFFTKDKDEHYGVFGFIKRFVMWAGFALMFAGGFVAIEAFKAMAFSWAFPQHQAQVSKASKTRVTDNTGSSVGETITKKTHSSVTGFKFIIETKQMDYSINGDNNAKTDLLLPVIMDNDKTYILTGEKDHAFITQDEDQVQSLLGNQKGFGDAYKDSSFQSTSLYNKKDDELTMHLKQVPYVVHYTANDPSATVGITKQGSDKLRQVIDNPFSKNNSNDVIDNGVDRQVVLQGNDLTNTKGKNYKINYTLKFKLKQIQPNDNN</sequence>
<evidence type="ECO:0000313" key="3">
    <source>
        <dbReference type="Proteomes" id="UP001143700"/>
    </source>
</evidence>
<feature type="transmembrane region" description="Helical" evidence="1">
    <location>
        <begin position="77"/>
        <end position="98"/>
    </location>
</feature>
<evidence type="ECO:0000313" key="2">
    <source>
        <dbReference type="EMBL" id="MDB6262983.1"/>
    </source>
</evidence>
<keyword evidence="1" id="KW-0472">Membrane</keyword>
<feature type="transmembrane region" description="Helical" evidence="1">
    <location>
        <begin position="7"/>
        <end position="34"/>
    </location>
</feature>
<comment type="caution">
    <text evidence="2">The sequence shown here is derived from an EMBL/GenBank/DDBJ whole genome shotgun (WGS) entry which is preliminary data.</text>
</comment>
<reference evidence="2" key="2">
    <citation type="submission" date="2022-10" db="EMBL/GenBank/DDBJ databases">
        <authorList>
            <person name="Kostovova I."/>
            <person name="Moravkova M."/>
            <person name="Pechar R."/>
        </authorList>
    </citation>
    <scope>NUCLEOTIDE SEQUENCE</scope>
    <source>
        <strain evidence="2">M356A</strain>
    </source>
</reference>
<dbReference type="Proteomes" id="UP001143700">
    <property type="component" value="Unassembled WGS sequence"/>
</dbReference>
<evidence type="ECO:0000256" key="1">
    <source>
        <dbReference type="SAM" id="Phobius"/>
    </source>
</evidence>
<reference evidence="2" key="1">
    <citation type="journal article" date="2022" name="Microorganisms">
        <title>Antibiotic Susceptibility, Resistance Gene Determinants and Corresponding Genomic Regions in Lactobacillus amylovorus Isolates Derived from Wild Boars and Domestic Pigs.</title>
        <authorList>
            <person name="Moravkova M."/>
            <person name="Kostovova I."/>
            <person name="Kavanova K."/>
            <person name="Pechar R."/>
            <person name="Stanek S."/>
            <person name="Brychta A."/>
            <person name="Zeman M."/>
            <person name="Kubasova T."/>
        </authorList>
    </citation>
    <scope>NUCLEOTIDE SEQUENCE</scope>
    <source>
        <strain evidence="2">M356A</strain>
    </source>
</reference>
<keyword evidence="1" id="KW-0812">Transmembrane</keyword>
<gene>
    <name evidence="2" type="ORF">ODV15_10580</name>
</gene>
<keyword evidence="1" id="KW-1133">Transmembrane helix</keyword>